<dbReference type="EMBL" id="CP069102">
    <property type="protein sequence ID" value="QSS50698.1"/>
    <property type="molecule type" value="Genomic_DNA"/>
</dbReference>
<evidence type="ECO:0000313" key="2">
    <source>
        <dbReference type="EMBL" id="QSS50698.1"/>
    </source>
</evidence>
<sequence length="75" mass="8331">MFNLSYNLWTPVTHVTGHSGWKPRTGSQLSSRSAMTKGGRGILSSSRSIKNHSGRLGSRRPLFAAPPRPKKRTRQ</sequence>
<evidence type="ECO:0000256" key="1">
    <source>
        <dbReference type="SAM" id="MobiDB-lite"/>
    </source>
</evidence>
<name>A0A8A1L8G6_AJEC8</name>
<accession>A0A8A1L8G6</accession>
<dbReference type="AlphaFoldDB" id="A0A8A1L8G6"/>
<feature type="region of interest" description="Disordered" evidence="1">
    <location>
        <begin position="17"/>
        <end position="75"/>
    </location>
</feature>
<dbReference type="Proteomes" id="UP000663419">
    <property type="component" value="Chromosome 1"/>
</dbReference>
<gene>
    <name evidence="2" type="ORF">I7I53_11481</name>
</gene>
<protein>
    <submittedName>
        <fullName evidence="2">Uncharacterized protein</fullName>
    </submittedName>
</protein>
<feature type="compositionally biased region" description="Polar residues" evidence="1">
    <location>
        <begin position="25"/>
        <end position="34"/>
    </location>
</feature>
<reference evidence="2" key="1">
    <citation type="submission" date="2021-01" db="EMBL/GenBank/DDBJ databases">
        <title>Chromosome-level genome assembly of a human fungal pathogen reveals clustering of transcriptionally co-regulated genes.</title>
        <authorList>
            <person name="Voorhies M."/>
            <person name="Cohen S."/>
            <person name="Shea T.P."/>
            <person name="Petrus S."/>
            <person name="Munoz J.F."/>
            <person name="Poplawski S."/>
            <person name="Goldman W.E."/>
            <person name="Michael T."/>
            <person name="Cuomo C.A."/>
            <person name="Sil A."/>
            <person name="Beyhan S."/>
        </authorList>
    </citation>
    <scope>NUCLEOTIDE SEQUENCE</scope>
    <source>
        <strain evidence="2">H88</strain>
    </source>
</reference>
<organism evidence="2 3">
    <name type="scientific">Ajellomyces capsulatus (strain H88)</name>
    <name type="common">Darling's disease fungus</name>
    <name type="synonym">Histoplasma capsulatum</name>
    <dbReference type="NCBI Taxonomy" id="544711"/>
    <lineage>
        <taxon>Eukaryota</taxon>
        <taxon>Fungi</taxon>
        <taxon>Dikarya</taxon>
        <taxon>Ascomycota</taxon>
        <taxon>Pezizomycotina</taxon>
        <taxon>Eurotiomycetes</taxon>
        <taxon>Eurotiomycetidae</taxon>
        <taxon>Onygenales</taxon>
        <taxon>Ajellomycetaceae</taxon>
        <taxon>Histoplasma</taxon>
    </lineage>
</organism>
<proteinExistence type="predicted"/>
<dbReference type="VEuPathDB" id="FungiDB:I7I53_11481"/>
<evidence type="ECO:0000313" key="3">
    <source>
        <dbReference type="Proteomes" id="UP000663419"/>
    </source>
</evidence>